<dbReference type="eggNOG" id="KOG4232">
    <property type="taxonomic scope" value="Eukaryota"/>
</dbReference>
<evidence type="ECO:0000259" key="9">
    <source>
        <dbReference type="PROSITE" id="PS50255"/>
    </source>
</evidence>
<keyword evidence="7 8" id="KW-0472">Membrane</keyword>
<protein>
    <recommendedName>
        <fullName evidence="9">Cytochrome b5 heme-binding domain-containing protein</fullName>
    </recommendedName>
</protein>
<dbReference type="SUPFAM" id="SSF55856">
    <property type="entry name" value="Cytochrome b5-like heme/steroid binding domain"/>
    <property type="match status" value="1"/>
</dbReference>
<dbReference type="PANTHER" id="PTHR19353">
    <property type="entry name" value="FATTY ACID DESATURASE 2"/>
    <property type="match status" value="1"/>
</dbReference>
<proteinExistence type="inferred from homology"/>
<feature type="transmembrane region" description="Helical" evidence="8">
    <location>
        <begin position="309"/>
        <end position="327"/>
    </location>
</feature>
<dbReference type="EMBL" id="GG745340">
    <property type="protein sequence ID" value="KNE62584.1"/>
    <property type="molecule type" value="Genomic_DNA"/>
</dbReference>
<sequence length="463" mass="52394">MPPSVEFVGPAANGPQVFRRAQIETFMKKFKWSKGSDSPAYMIIHNRVYDIRDLIDEHPGGAVILTHVGRDGSDAFDAFHPESTSEVLADYYVGDLAPEDIIQSNEEFPKRIRKLKEEFLAMGLYESNKLFFATQFGILLTLAAVSLSIMALFSTNIPMLLVSAALMGLFWQQCGWLSHDFLHHAVFRNRDMNNLVGYLLGGVFQGFSVSWWKDKHNTHHAQPNVHGEDPDIDTMPLLAWSEHALDLWSTVTPETVSGEPVARWFVPRQAILYFPILAVARVSWAIQSALYVTPLWVKPTSYPIPTLEQLSVALHWLWYFGALVTFLSPVHAVLYFAASQAFAGLFLATVFSLNHNGMAILSQDEADRTDFYTKQILTGRDVNPGLFMNWFCGGLNFQIEHHLFPMMPRHSYSQVQPIIKGLCTEYQIPYHSTGFWSGTAEVLVRLKEIGDLAYKMQQAKKNE</sequence>
<dbReference type="PIRSF" id="PIRSF015921">
    <property type="entry name" value="FA_sphinglp_des"/>
    <property type="match status" value="1"/>
</dbReference>
<evidence type="ECO:0000256" key="1">
    <source>
        <dbReference type="ARBA" id="ARBA00004141"/>
    </source>
</evidence>
<dbReference type="InterPro" id="IPR001199">
    <property type="entry name" value="Cyt_B5-like_heme/steroid-bd"/>
</dbReference>
<keyword evidence="6" id="KW-0443">Lipid metabolism</keyword>
<feature type="transmembrane region" description="Helical" evidence="8">
    <location>
        <begin position="195"/>
        <end position="212"/>
    </location>
</feature>
<evidence type="ECO:0000313" key="11">
    <source>
        <dbReference type="Proteomes" id="UP000054350"/>
    </source>
</evidence>
<dbReference type="InterPro" id="IPR005804">
    <property type="entry name" value="FA_desaturase_dom"/>
</dbReference>
<dbReference type="Gene3D" id="3.10.120.10">
    <property type="entry name" value="Cytochrome b5-like heme/steroid binding domain"/>
    <property type="match status" value="1"/>
</dbReference>
<evidence type="ECO:0000256" key="6">
    <source>
        <dbReference type="ARBA" id="ARBA00023098"/>
    </source>
</evidence>
<feature type="transmembrane region" description="Helical" evidence="8">
    <location>
        <begin position="130"/>
        <end position="151"/>
    </location>
</feature>
<feature type="transmembrane region" description="Helical" evidence="8">
    <location>
        <begin position="270"/>
        <end position="297"/>
    </location>
</feature>
<dbReference type="VEuPathDB" id="FungiDB:AMAG_07787"/>
<reference evidence="10 11" key="1">
    <citation type="submission" date="2009-11" db="EMBL/GenBank/DDBJ databases">
        <title>Annotation of Allomyces macrogynus ATCC 38327.</title>
        <authorList>
            <consortium name="The Broad Institute Genome Sequencing Platform"/>
            <person name="Russ C."/>
            <person name="Cuomo C."/>
            <person name="Burger G."/>
            <person name="Gray M.W."/>
            <person name="Holland P.W.H."/>
            <person name="King N."/>
            <person name="Lang F.B.F."/>
            <person name="Roger A.J."/>
            <person name="Ruiz-Trillo I."/>
            <person name="Young S.K."/>
            <person name="Zeng Q."/>
            <person name="Gargeya S."/>
            <person name="Fitzgerald M."/>
            <person name="Haas B."/>
            <person name="Abouelleil A."/>
            <person name="Alvarado L."/>
            <person name="Arachchi H.M."/>
            <person name="Berlin A."/>
            <person name="Chapman S.B."/>
            <person name="Gearin G."/>
            <person name="Goldberg J."/>
            <person name="Griggs A."/>
            <person name="Gujja S."/>
            <person name="Hansen M."/>
            <person name="Heiman D."/>
            <person name="Howarth C."/>
            <person name="Larimer J."/>
            <person name="Lui A."/>
            <person name="MacDonald P.J.P."/>
            <person name="McCowen C."/>
            <person name="Montmayeur A."/>
            <person name="Murphy C."/>
            <person name="Neiman D."/>
            <person name="Pearson M."/>
            <person name="Priest M."/>
            <person name="Roberts A."/>
            <person name="Saif S."/>
            <person name="Shea T."/>
            <person name="Sisk P."/>
            <person name="Stolte C."/>
            <person name="Sykes S."/>
            <person name="Wortman J."/>
            <person name="Nusbaum C."/>
            <person name="Birren B."/>
        </authorList>
    </citation>
    <scope>NUCLEOTIDE SEQUENCE [LARGE SCALE GENOMIC DNA]</scope>
    <source>
        <strain evidence="10 11">ATCC 38327</strain>
    </source>
</reference>
<dbReference type="CDD" id="cd03506">
    <property type="entry name" value="Delta6-FADS-like"/>
    <property type="match status" value="1"/>
</dbReference>
<evidence type="ECO:0000256" key="4">
    <source>
        <dbReference type="ARBA" id="ARBA00022989"/>
    </source>
</evidence>
<feature type="domain" description="Cytochrome b5 heme-binding" evidence="9">
    <location>
        <begin position="15"/>
        <end position="97"/>
    </location>
</feature>
<dbReference type="OrthoDB" id="260091at2759"/>
<evidence type="ECO:0000313" key="10">
    <source>
        <dbReference type="EMBL" id="KNE62584.1"/>
    </source>
</evidence>
<keyword evidence="5" id="KW-0560">Oxidoreductase</keyword>
<evidence type="ECO:0000256" key="8">
    <source>
        <dbReference type="SAM" id="Phobius"/>
    </source>
</evidence>
<dbReference type="GO" id="GO:0006629">
    <property type="term" value="P:lipid metabolic process"/>
    <property type="evidence" value="ECO:0007669"/>
    <property type="project" value="UniProtKB-KW"/>
</dbReference>
<evidence type="ECO:0000256" key="2">
    <source>
        <dbReference type="ARBA" id="ARBA00009295"/>
    </source>
</evidence>
<dbReference type="PROSITE" id="PS50255">
    <property type="entry name" value="CYTOCHROME_B5_2"/>
    <property type="match status" value="1"/>
</dbReference>
<reference evidence="11" key="2">
    <citation type="submission" date="2009-11" db="EMBL/GenBank/DDBJ databases">
        <title>The Genome Sequence of Allomyces macrogynus strain ATCC 38327.</title>
        <authorList>
            <consortium name="The Broad Institute Genome Sequencing Platform"/>
            <person name="Russ C."/>
            <person name="Cuomo C."/>
            <person name="Shea T."/>
            <person name="Young S.K."/>
            <person name="Zeng Q."/>
            <person name="Koehrsen M."/>
            <person name="Haas B."/>
            <person name="Borodovsky M."/>
            <person name="Guigo R."/>
            <person name="Alvarado L."/>
            <person name="Berlin A."/>
            <person name="Borenstein D."/>
            <person name="Chen Z."/>
            <person name="Engels R."/>
            <person name="Freedman E."/>
            <person name="Gellesch M."/>
            <person name="Goldberg J."/>
            <person name="Griggs A."/>
            <person name="Gujja S."/>
            <person name="Heiman D."/>
            <person name="Hepburn T."/>
            <person name="Howarth C."/>
            <person name="Jen D."/>
            <person name="Larson L."/>
            <person name="Lewis B."/>
            <person name="Mehta T."/>
            <person name="Park D."/>
            <person name="Pearson M."/>
            <person name="Roberts A."/>
            <person name="Saif S."/>
            <person name="Shenoy N."/>
            <person name="Sisk P."/>
            <person name="Stolte C."/>
            <person name="Sykes S."/>
            <person name="Walk T."/>
            <person name="White J."/>
            <person name="Yandava C."/>
            <person name="Burger G."/>
            <person name="Gray M.W."/>
            <person name="Holland P.W.H."/>
            <person name="King N."/>
            <person name="Lang F.B.F."/>
            <person name="Roger A.J."/>
            <person name="Ruiz-Trillo I."/>
            <person name="Lander E."/>
            <person name="Nusbaum C."/>
        </authorList>
    </citation>
    <scope>NUCLEOTIDE SEQUENCE [LARGE SCALE GENOMIC DNA]</scope>
    <source>
        <strain evidence="11">ATCC 38327</strain>
    </source>
</reference>
<dbReference type="Pfam" id="PF00487">
    <property type="entry name" value="FA_desaturase"/>
    <property type="match status" value="1"/>
</dbReference>
<organism evidence="10 11">
    <name type="scientific">Allomyces macrogynus (strain ATCC 38327)</name>
    <name type="common">Allomyces javanicus var. macrogynus</name>
    <dbReference type="NCBI Taxonomy" id="578462"/>
    <lineage>
        <taxon>Eukaryota</taxon>
        <taxon>Fungi</taxon>
        <taxon>Fungi incertae sedis</taxon>
        <taxon>Blastocladiomycota</taxon>
        <taxon>Blastocladiomycetes</taxon>
        <taxon>Blastocladiales</taxon>
        <taxon>Blastocladiaceae</taxon>
        <taxon>Allomyces</taxon>
    </lineage>
</organism>
<name>A0A0L0SJH5_ALLM3</name>
<dbReference type="STRING" id="578462.A0A0L0SJH5"/>
<dbReference type="SMART" id="SM01117">
    <property type="entry name" value="Cyt-b5"/>
    <property type="match status" value="1"/>
</dbReference>
<keyword evidence="11" id="KW-1185">Reference proteome</keyword>
<gene>
    <name evidence="10" type="ORF">AMAG_07787</name>
</gene>
<accession>A0A0L0SJH5</accession>
<dbReference type="PANTHER" id="PTHR19353:SF88">
    <property type="entry name" value="DELTA(5) FATTY ACID DESATURASE FAT-4"/>
    <property type="match status" value="1"/>
</dbReference>
<evidence type="ECO:0000256" key="3">
    <source>
        <dbReference type="ARBA" id="ARBA00022692"/>
    </source>
</evidence>
<dbReference type="Proteomes" id="UP000054350">
    <property type="component" value="Unassembled WGS sequence"/>
</dbReference>
<dbReference type="InterPro" id="IPR036400">
    <property type="entry name" value="Cyt_B5-like_heme/steroid_sf"/>
</dbReference>
<dbReference type="GO" id="GO:0016717">
    <property type="term" value="F:oxidoreductase activity, acting on paired donors, with oxidation of a pair of donors resulting in the reduction of molecular oxygen to two molecules of water"/>
    <property type="evidence" value="ECO:0007669"/>
    <property type="project" value="TreeGrafter"/>
</dbReference>
<evidence type="ECO:0000256" key="5">
    <source>
        <dbReference type="ARBA" id="ARBA00023002"/>
    </source>
</evidence>
<dbReference type="Pfam" id="PF00173">
    <property type="entry name" value="Cyt-b5"/>
    <property type="match status" value="1"/>
</dbReference>
<comment type="similarity">
    <text evidence="2">Belongs to the fatty acid desaturase type 1 family.</text>
</comment>
<dbReference type="OMA" id="CGWWMHE"/>
<comment type="subcellular location">
    <subcellularLocation>
        <location evidence="1">Membrane</location>
        <topology evidence="1">Multi-pass membrane protein</topology>
    </subcellularLocation>
</comment>
<keyword evidence="4 8" id="KW-1133">Transmembrane helix</keyword>
<dbReference type="AlphaFoldDB" id="A0A0L0SJH5"/>
<feature type="transmembrane region" description="Helical" evidence="8">
    <location>
        <begin position="157"/>
        <end position="174"/>
    </location>
</feature>
<dbReference type="InterPro" id="IPR012171">
    <property type="entry name" value="Fatty_acid_desaturase"/>
</dbReference>
<dbReference type="GO" id="GO:0016020">
    <property type="term" value="C:membrane"/>
    <property type="evidence" value="ECO:0007669"/>
    <property type="project" value="UniProtKB-SubCell"/>
</dbReference>
<keyword evidence="3 8" id="KW-0812">Transmembrane</keyword>
<evidence type="ECO:0000256" key="7">
    <source>
        <dbReference type="ARBA" id="ARBA00023136"/>
    </source>
</evidence>